<evidence type="ECO:0000313" key="3">
    <source>
        <dbReference type="Proteomes" id="UP000675882"/>
    </source>
</evidence>
<gene>
    <name evidence="2" type="ORF">NTGZN8_330042</name>
</gene>
<sequence length="409" mass="45440">MNVRIHRGTKQIGGTCVEIENDGERIAIDYGLPLGGNAADVSLVPSIDMESLMGVVISHPHIDHYGLMHHMPGGVPVAMGAAGKNLIRAAVPFTRQILPPLNGPNLEHMQPTQLGSFRITPYLMDHSAFDAYSLLIEANGKRIFYSGDFRAHGRKSGLFEKIIQDPPEDVDVLLMEGSSLSRLDDEVTFPTEQELENQFVASFKATSGLAMVHASAQNIDRIVSIYRACKRSGRTLLIDLYAAAILEATGNNSIPQSSWPGVALYVPECQRRLIKRNGWFDLLERHSKNRIYLNKIGETSSQYVALFRPLLMADLEKADCLCGASFVYSQWEGYLKEGAYCQITAWLKKHDIPLTRIHTSGHASPVDLKRFSSAISPKSLVPIHSFAPEKYEALFSNVLYKNDAEWWGV</sequence>
<dbReference type="PANTHER" id="PTHR43694:SF1">
    <property type="entry name" value="RIBONUCLEASE J"/>
    <property type="match status" value="1"/>
</dbReference>
<dbReference type="CDD" id="cd07732">
    <property type="entry name" value="metallo-hydrolase-like_MBL-fold"/>
    <property type="match status" value="1"/>
</dbReference>
<name>A0A916BGY4_9PROT</name>
<accession>A0A916BGY4</accession>
<dbReference type="InterPro" id="IPR036866">
    <property type="entry name" value="RibonucZ/Hydroxyglut_hydro"/>
</dbReference>
<dbReference type="SMART" id="SM00849">
    <property type="entry name" value="Lactamase_B"/>
    <property type="match status" value="1"/>
</dbReference>
<dbReference type="EMBL" id="CAJNBL010000027">
    <property type="protein sequence ID" value="CAE6723992.1"/>
    <property type="molecule type" value="Genomic_DNA"/>
</dbReference>
<protein>
    <submittedName>
        <fullName evidence="2">MBL fold metallo-hydrolase</fullName>
    </submittedName>
</protein>
<dbReference type="Pfam" id="PF12706">
    <property type="entry name" value="Lactamase_B_2"/>
    <property type="match status" value="1"/>
</dbReference>
<dbReference type="Gene3D" id="3.60.15.10">
    <property type="entry name" value="Ribonuclease Z/Hydroxyacylglutathione hydrolase-like"/>
    <property type="match status" value="1"/>
</dbReference>
<dbReference type="InterPro" id="IPR001279">
    <property type="entry name" value="Metallo-B-lactamas"/>
</dbReference>
<keyword evidence="3" id="KW-1185">Reference proteome</keyword>
<dbReference type="SUPFAM" id="SSF56281">
    <property type="entry name" value="Metallo-hydrolase/oxidoreductase"/>
    <property type="match status" value="1"/>
</dbReference>
<feature type="domain" description="Metallo-beta-lactamase" evidence="1">
    <location>
        <begin position="13"/>
        <end position="192"/>
    </location>
</feature>
<dbReference type="RefSeq" id="WP_213036250.1">
    <property type="nucleotide sequence ID" value="NZ_CAJNBL010000027.1"/>
</dbReference>
<evidence type="ECO:0000259" key="1">
    <source>
        <dbReference type="SMART" id="SM00849"/>
    </source>
</evidence>
<reference evidence="2" key="1">
    <citation type="submission" date="2021-02" db="EMBL/GenBank/DDBJ databases">
        <authorList>
            <person name="Han P."/>
        </authorList>
    </citation>
    <scope>NUCLEOTIDE SEQUENCE</scope>
    <source>
        <strain evidence="2">Candidatus Nitrotoga sp. ZN8</strain>
    </source>
</reference>
<comment type="caution">
    <text evidence="2">The sequence shown here is derived from an EMBL/GenBank/DDBJ whole genome shotgun (WGS) entry which is preliminary data.</text>
</comment>
<dbReference type="Proteomes" id="UP000675882">
    <property type="component" value="Unassembled WGS sequence"/>
</dbReference>
<dbReference type="AlphaFoldDB" id="A0A916BGY4"/>
<evidence type="ECO:0000313" key="2">
    <source>
        <dbReference type="EMBL" id="CAE6723992.1"/>
    </source>
</evidence>
<organism evidence="2 3">
    <name type="scientific">Candidatus Nitrotoga fabula</name>
    <dbReference type="NCBI Taxonomy" id="2182327"/>
    <lineage>
        <taxon>Bacteria</taxon>
        <taxon>Pseudomonadati</taxon>
        <taxon>Pseudomonadota</taxon>
        <taxon>Betaproteobacteria</taxon>
        <taxon>Nitrosomonadales</taxon>
        <taxon>Gallionellaceae</taxon>
        <taxon>Candidatus Nitrotoga</taxon>
    </lineage>
</organism>
<dbReference type="PANTHER" id="PTHR43694">
    <property type="entry name" value="RIBONUCLEASE J"/>
    <property type="match status" value="1"/>
</dbReference>
<proteinExistence type="predicted"/>